<dbReference type="EMBL" id="VOQQ01000001">
    <property type="protein sequence ID" value="TXC62666.1"/>
    <property type="molecule type" value="Genomic_DNA"/>
</dbReference>
<dbReference type="RefSeq" id="WP_147042054.1">
    <property type="nucleotide sequence ID" value="NZ_BAABIR010000002.1"/>
</dbReference>
<evidence type="ECO:0000256" key="1">
    <source>
        <dbReference type="SAM" id="SignalP"/>
    </source>
</evidence>
<dbReference type="Gene3D" id="2.30.40.10">
    <property type="entry name" value="Urease, subunit C, domain 1"/>
    <property type="match status" value="1"/>
</dbReference>
<feature type="signal peptide" evidence="1">
    <location>
        <begin position="1"/>
        <end position="23"/>
    </location>
</feature>
<dbReference type="OrthoDB" id="9782972at2"/>
<dbReference type="SUPFAM" id="SSF51338">
    <property type="entry name" value="Composite domain of metallo-dependent hydrolases"/>
    <property type="match status" value="1"/>
</dbReference>
<sequence length="459" mass="48288">MRSPVLVAVAAALTMAIPAVARADEAPVLFEHVNVVPMDRDRILEDRSVLVAGGRIVAIGGTVAAPPGARIVDGQGGYLMPGLADMHVHSANSRDMQVFLANGVTTVLNMGGASSDFVDQVVPAINAGRRPGPHIYLALRVDSTPDYGQLVVTSPAQARAVVGLARTNGYDFIKVYNNLAPDVFEAFVEEGRREGVPVVGHGVTRVGIERQLAAGQLMVAHLEEYLYTVFFPPDADVGTRAPDDSQIAAAVAFTRRSGAFVTADLGTYATIAGLWGHPEATAGYRGDPDLAYLDPAMRIAWRRSGYEERSGDLGARLRFLGRFARALLDAGVPLIAGTDAPTITGDYPGSSLRTDLYALHDAGFSAFQALSTATRTPGVFIARAKPGAVCFGVVAIGCRADLLLLRGNPLADLHALEARAGVMVGGAWHSEAQLDAMLAAVARTYREAFEGPPAAAHGN</sequence>
<protein>
    <submittedName>
        <fullName evidence="2">Amidohydrolase</fullName>
    </submittedName>
</protein>
<keyword evidence="3" id="KW-1185">Reference proteome</keyword>
<proteinExistence type="predicted"/>
<keyword evidence="2" id="KW-0378">Hydrolase</keyword>
<comment type="caution">
    <text evidence="2">The sequence shown here is derived from an EMBL/GenBank/DDBJ whole genome shotgun (WGS) entry which is preliminary data.</text>
</comment>
<dbReference type="InterPro" id="IPR051781">
    <property type="entry name" value="Metallo-dep_Hydrolase"/>
</dbReference>
<dbReference type="PANTHER" id="PTHR43135:SF3">
    <property type="entry name" value="ALPHA-D-RIBOSE 1-METHYLPHOSPHONATE 5-TRIPHOSPHATE DIPHOSPHATASE"/>
    <property type="match status" value="1"/>
</dbReference>
<dbReference type="InterPro" id="IPR011059">
    <property type="entry name" value="Metal-dep_hydrolase_composite"/>
</dbReference>
<dbReference type="AlphaFoldDB" id="A0A5C6TR20"/>
<dbReference type="GO" id="GO:0016810">
    <property type="term" value="F:hydrolase activity, acting on carbon-nitrogen (but not peptide) bonds"/>
    <property type="evidence" value="ECO:0007669"/>
    <property type="project" value="InterPro"/>
</dbReference>
<dbReference type="Proteomes" id="UP000321249">
    <property type="component" value="Unassembled WGS sequence"/>
</dbReference>
<keyword evidence="1" id="KW-0732">Signal</keyword>
<feature type="chain" id="PRO_5022740439" evidence="1">
    <location>
        <begin position="24"/>
        <end position="459"/>
    </location>
</feature>
<dbReference type="Gene3D" id="1.20.58.520">
    <property type="entry name" value="Amidohydrolase"/>
    <property type="match status" value="1"/>
</dbReference>
<dbReference type="PANTHER" id="PTHR43135">
    <property type="entry name" value="ALPHA-D-RIBOSE 1-METHYLPHOSPHONATE 5-TRIPHOSPHATE DIPHOSPHATASE"/>
    <property type="match status" value="1"/>
</dbReference>
<accession>A0A5C6TR20</accession>
<dbReference type="Gene3D" id="3.30.110.90">
    <property type="entry name" value="Amidohydrolase"/>
    <property type="match status" value="1"/>
</dbReference>
<organism evidence="2 3">
    <name type="scientific">Allosphingosinicella ginsenosidimutans</name>
    <dbReference type="NCBI Taxonomy" id="1176539"/>
    <lineage>
        <taxon>Bacteria</taxon>
        <taxon>Pseudomonadati</taxon>
        <taxon>Pseudomonadota</taxon>
        <taxon>Alphaproteobacteria</taxon>
        <taxon>Sphingomonadales</taxon>
        <taxon>Sphingomonadaceae</taxon>
        <taxon>Allosphingosinicella</taxon>
    </lineage>
</organism>
<reference evidence="2 3" key="1">
    <citation type="journal article" date="2015" name="J. Microbiol.">
        <title>Sphingosinicella ginsenosidimutans sp. nov., with ginsenoside converting activity.</title>
        <authorList>
            <person name="Kim J.K."/>
            <person name="Kang M.S."/>
            <person name="Park S.C."/>
            <person name="Kim K.M."/>
            <person name="Choi K."/>
            <person name="Yoon M.H."/>
            <person name="Im W.T."/>
        </authorList>
    </citation>
    <scope>NUCLEOTIDE SEQUENCE [LARGE SCALE GENOMIC DNA]</scope>
    <source>
        <strain evidence="2 3">BS-11</strain>
    </source>
</reference>
<dbReference type="SUPFAM" id="SSF51556">
    <property type="entry name" value="Metallo-dependent hydrolases"/>
    <property type="match status" value="1"/>
</dbReference>
<gene>
    <name evidence="2" type="ORF">FRZ32_02715</name>
</gene>
<evidence type="ECO:0000313" key="3">
    <source>
        <dbReference type="Proteomes" id="UP000321249"/>
    </source>
</evidence>
<dbReference type="Gene3D" id="3.40.50.10910">
    <property type="entry name" value="Amidohydrolase"/>
    <property type="match status" value="1"/>
</dbReference>
<evidence type="ECO:0000313" key="2">
    <source>
        <dbReference type="EMBL" id="TXC62666.1"/>
    </source>
</evidence>
<name>A0A5C6TR20_9SPHN</name>
<dbReference type="InterPro" id="IPR032466">
    <property type="entry name" value="Metal_Hydrolase"/>
</dbReference>